<dbReference type="RefSeq" id="WP_151966499.1">
    <property type="nucleotide sequence ID" value="NZ_AP019860.1"/>
</dbReference>
<evidence type="ECO:0000256" key="2">
    <source>
        <dbReference type="ARBA" id="ARBA00022527"/>
    </source>
</evidence>
<dbReference type="Pfam" id="PF03781">
    <property type="entry name" value="FGE-sulfatase"/>
    <property type="match status" value="1"/>
</dbReference>
<proteinExistence type="predicted"/>
<dbReference type="AlphaFoldDB" id="A0A5S9IIK8"/>
<dbReference type="PROSITE" id="PS50011">
    <property type="entry name" value="PROTEIN_KINASE_DOM"/>
    <property type="match status" value="1"/>
</dbReference>
<gene>
    <name evidence="9" type="ORF">UABAM_00590</name>
</gene>
<keyword evidence="3" id="KW-0808">Transferase</keyword>
<dbReference type="Pfam" id="PF00069">
    <property type="entry name" value="Pkinase"/>
    <property type="match status" value="1"/>
</dbReference>
<dbReference type="InterPro" id="IPR005532">
    <property type="entry name" value="SUMF_dom"/>
</dbReference>
<dbReference type="EMBL" id="AP019860">
    <property type="protein sequence ID" value="BBM82247.1"/>
    <property type="molecule type" value="Genomic_DNA"/>
</dbReference>
<keyword evidence="6" id="KW-0067">ATP-binding</keyword>
<evidence type="ECO:0000313" key="10">
    <source>
        <dbReference type="Proteomes" id="UP000326354"/>
    </source>
</evidence>
<dbReference type="PANTHER" id="PTHR43289:SF6">
    <property type="entry name" value="SERINE_THREONINE-PROTEIN KINASE NEKL-3"/>
    <property type="match status" value="1"/>
</dbReference>
<keyword evidence="5 9" id="KW-0418">Kinase</keyword>
<evidence type="ECO:0000256" key="3">
    <source>
        <dbReference type="ARBA" id="ARBA00022679"/>
    </source>
</evidence>
<keyword evidence="4" id="KW-0547">Nucleotide-binding</keyword>
<feature type="compositionally biased region" description="Polar residues" evidence="7">
    <location>
        <begin position="365"/>
        <end position="378"/>
    </location>
</feature>
<dbReference type="FunFam" id="1.10.510.10:FF:000021">
    <property type="entry name" value="Serine/threonine protein kinase"/>
    <property type="match status" value="1"/>
</dbReference>
<keyword evidence="10" id="KW-1185">Reference proteome</keyword>
<feature type="region of interest" description="Disordered" evidence="7">
    <location>
        <begin position="346"/>
        <end position="419"/>
    </location>
</feature>
<accession>A0A5S9IIK8</accession>
<dbReference type="Gene3D" id="3.30.200.20">
    <property type="entry name" value="Phosphorylase Kinase, domain 1"/>
    <property type="match status" value="1"/>
</dbReference>
<protein>
    <recommendedName>
        <fullName evidence="1">non-specific serine/threonine protein kinase</fullName>
        <ecNumber evidence="1">2.7.11.1</ecNumber>
    </recommendedName>
</protein>
<name>A0A5S9IIK8_UABAM</name>
<sequence>MPTSDDLEFKNIVLERKLVAPEKLEECLQELENYEKAGIPKPLSGVLLDKELISQDQVSGIYKLLNKGDRHFVRGYTILETLGQGGLGVVYKARRDNTGMFVALKIMYPNFASNKEFVRRFMKEAKFSCQLNHVNVVKGIDFGDSNDVFYFAMEYVEGFTLKQYIKNLGRITEPEAVKIILQATNGLKHIENQNLIHRDIKPDNIMLTQEDQTVKLCDLGLAKCMEDALELTAPGVVMGTPHYMSPEQGIAGGVIDIRSDIYSLGITLFHMVSGEVPYQGNTAVSILNQHVSADLPSPKDINADLSESICSIISKMMAKKQEDRYQCCQDLIVDLNRYLNSQPPLLVSQVRPAPTTSERNEEMDITQQRTVAMSTTSLKPDEDEEQSTSHEQATAEAVKKEKASAEHWEEITNKKNKPRKKGGKLLVAAVVLIGVIAGTGYKFRDEIRNYVEYNVLAKKNGEENKEYVVKPRVKEEPLSEKLLKAYKERLPKITPQELSHQQLKKHMVYIAGGNYKLSANGKPVTMGEFWIDRHEVSNGDYWKFCQETQHPFPKHWQGNKPQEMTLPVTNVTWYDAHLYSVWAGKRLPTEQEWQCVAGSLQGHAYPWGNKFKTKYANVDTGKVADIASLPKGKTQNGVFHMTGNVWEWTDSFLSDAKLDRVIKGGSFLYSAHEGSSAYRDGFYPHSHRQDIGFRCAYSKKK</sequence>
<dbReference type="InterPro" id="IPR000719">
    <property type="entry name" value="Prot_kinase_dom"/>
</dbReference>
<evidence type="ECO:0000256" key="7">
    <source>
        <dbReference type="SAM" id="MobiDB-lite"/>
    </source>
</evidence>
<dbReference type="PANTHER" id="PTHR43289">
    <property type="entry name" value="MITOGEN-ACTIVATED PROTEIN KINASE KINASE KINASE 20-RELATED"/>
    <property type="match status" value="1"/>
</dbReference>
<dbReference type="PROSITE" id="PS00108">
    <property type="entry name" value="PROTEIN_KINASE_ST"/>
    <property type="match status" value="1"/>
</dbReference>
<dbReference type="SUPFAM" id="SSF56112">
    <property type="entry name" value="Protein kinase-like (PK-like)"/>
    <property type="match status" value="1"/>
</dbReference>
<dbReference type="Gene3D" id="3.90.1580.10">
    <property type="entry name" value="paralog of FGE (formylglycine-generating enzyme)"/>
    <property type="match status" value="1"/>
</dbReference>
<reference evidence="9 10" key="1">
    <citation type="submission" date="2019-08" db="EMBL/GenBank/DDBJ databases">
        <title>Complete genome sequence of Candidatus Uab amorphum.</title>
        <authorList>
            <person name="Shiratori T."/>
            <person name="Suzuki S."/>
            <person name="Kakizawa Y."/>
            <person name="Ishida K."/>
        </authorList>
    </citation>
    <scope>NUCLEOTIDE SEQUENCE [LARGE SCALE GENOMIC DNA]</scope>
    <source>
        <strain evidence="9 10">SRT547</strain>
    </source>
</reference>
<dbReference type="KEGG" id="uam:UABAM_00590"/>
<organism evidence="9 10">
    <name type="scientific">Uabimicrobium amorphum</name>
    <dbReference type="NCBI Taxonomy" id="2596890"/>
    <lineage>
        <taxon>Bacteria</taxon>
        <taxon>Pseudomonadati</taxon>
        <taxon>Planctomycetota</taxon>
        <taxon>Candidatus Uabimicrobiia</taxon>
        <taxon>Candidatus Uabimicrobiales</taxon>
        <taxon>Candidatus Uabimicrobiaceae</taxon>
        <taxon>Candidatus Uabimicrobium</taxon>
    </lineage>
</organism>
<evidence type="ECO:0000256" key="6">
    <source>
        <dbReference type="ARBA" id="ARBA00022840"/>
    </source>
</evidence>
<evidence type="ECO:0000313" key="9">
    <source>
        <dbReference type="EMBL" id="BBM82247.1"/>
    </source>
</evidence>
<feature type="compositionally biased region" description="Basic and acidic residues" evidence="7">
    <location>
        <begin position="397"/>
        <end position="413"/>
    </location>
</feature>
<dbReference type="InterPro" id="IPR008271">
    <property type="entry name" value="Ser/Thr_kinase_AS"/>
</dbReference>
<dbReference type="EC" id="2.7.11.1" evidence="1"/>
<evidence type="ECO:0000259" key="8">
    <source>
        <dbReference type="PROSITE" id="PS50011"/>
    </source>
</evidence>
<dbReference type="GO" id="GO:0005524">
    <property type="term" value="F:ATP binding"/>
    <property type="evidence" value="ECO:0007669"/>
    <property type="project" value="UniProtKB-KW"/>
</dbReference>
<dbReference type="Gene3D" id="1.10.510.10">
    <property type="entry name" value="Transferase(Phosphotransferase) domain 1"/>
    <property type="match status" value="1"/>
</dbReference>
<dbReference type="OrthoDB" id="6111975at2"/>
<dbReference type="InterPro" id="IPR016187">
    <property type="entry name" value="CTDL_fold"/>
</dbReference>
<dbReference type="InterPro" id="IPR042095">
    <property type="entry name" value="SUMF_sf"/>
</dbReference>
<dbReference type="Proteomes" id="UP000326354">
    <property type="component" value="Chromosome"/>
</dbReference>
<dbReference type="GO" id="GO:0004674">
    <property type="term" value="F:protein serine/threonine kinase activity"/>
    <property type="evidence" value="ECO:0007669"/>
    <property type="project" value="UniProtKB-KW"/>
</dbReference>
<keyword evidence="2" id="KW-0723">Serine/threonine-protein kinase</keyword>
<dbReference type="InterPro" id="IPR011009">
    <property type="entry name" value="Kinase-like_dom_sf"/>
</dbReference>
<dbReference type="CDD" id="cd14014">
    <property type="entry name" value="STKc_PknB_like"/>
    <property type="match status" value="1"/>
</dbReference>
<feature type="domain" description="Protein kinase" evidence="8">
    <location>
        <begin position="76"/>
        <end position="339"/>
    </location>
</feature>
<dbReference type="SUPFAM" id="SSF56436">
    <property type="entry name" value="C-type lectin-like"/>
    <property type="match status" value="1"/>
</dbReference>
<dbReference type="SMART" id="SM00220">
    <property type="entry name" value="S_TKc"/>
    <property type="match status" value="1"/>
</dbReference>
<evidence type="ECO:0000256" key="1">
    <source>
        <dbReference type="ARBA" id="ARBA00012513"/>
    </source>
</evidence>
<evidence type="ECO:0000256" key="4">
    <source>
        <dbReference type="ARBA" id="ARBA00022741"/>
    </source>
</evidence>
<evidence type="ECO:0000256" key="5">
    <source>
        <dbReference type="ARBA" id="ARBA00022777"/>
    </source>
</evidence>